<feature type="transmembrane region" description="Helical" evidence="6">
    <location>
        <begin position="80"/>
        <end position="106"/>
    </location>
</feature>
<feature type="transmembrane region" description="Helical" evidence="6">
    <location>
        <begin position="53"/>
        <end position="73"/>
    </location>
</feature>
<organism evidence="7 8">
    <name type="scientific">Sulfoacidibacillus ferrooxidans</name>
    <dbReference type="NCBI Taxonomy" id="2005001"/>
    <lineage>
        <taxon>Bacteria</taxon>
        <taxon>Bacillati</taxon>
        <taxon>Bacillota</taxon>
        <taxon>Bacilli</taxon>
        <taxon>Bacillales</taxon>
        <taxon>Alicyclobacillaceae</taxon>
        <taxon>Sulfoacidibacillus</taxon>
    </lineage>
</organism>
<evidence type="ECO:0000256" key="5">
    <source>
        <dbReference type="ARBA" id="ARBA00023136"/>
    </source>
</evidence>
<evidence type="ECO:0000256" key="2">
    <source>
        <dbReference type="ARBA" id="ARBA00022475"/>
    </source>
</evidence>
<evidence type="ECO:0000256" key="4">
    <source>
        <dbReference type="ARBA" id="ARBA00022989"/>
    </source>
</evidence>
<keyword evidence="4 6" id="KW-1133">Transmembrane helix</keyword>
<proteinExistence type="predicted"/>
<dbReference type="InterPro" id="IPR019108">
    <property type="entry name" value="Caa3_assmbl_CtaG-rel"/>
</dbReference>
<evidence type="ECO:0000256" key="1">
    <source>
        <dbReference type="ARBA" id="ARBA00004651"/>
    </source>
</evidence>
<feature type="transmembrane region" description="Helical" evidence="6">
    <location>
        <begin position="153"/>
        <end position="172"/>
    </location>
</feature>
<feature type="transmembrane region" description="Helical" evidence="6">
    <location>
        <begin position="238"/>
        <end position="255"/>
    </location>
</feature>
<evidence type="ECO:0000313" key="8">
    <source>
        <dbReference type="Proteomes" id="UP001139263"/>
    </source>
</evidence>
<keyword evidence="5 6" id="KW-0472">Membrane</keyword>
<gene>
    <name evidence="7" type="ORF">MM817_00531</name>
</gene>
<dbReference type="EMBL" id="JALBUF010000001">
    <property type="protein sequence ID" value="MCI0182272.1"/>
    <property type="molecule type" value="Genomic_DNA"/>
</dbReference>
<keyword evidence="2" id="KW-1003">Cell membrane</keyword>
<sequence length="268" mass="30256">MHSILFAYLLVSWRPAVFLFAILLAISYAVVTGPMGKNLIASSSYKKPTHSEYAAFISLLLVFIIATGTPLDLRAQTQSFVAYIIQMLLMTMVMPWLLLLSVPQWLTDALLSLHGVHQWTVRSTNPIVASFTYNLIATLSLLPFILDLNLATNWIHIVIQTAIMISAVFFWWPFASKSKTLSRITGLREFFYIAYSIVFMLPIVIVLLLVRSPWYDAFHSSGISVATTITIQQDGAKLMLIGMLFVFGTLGIRVLRHLDRSFWYNTPS</sequence>
<comment type="caution">
    <text evidence="7">The sequence shown here is derived from an EMBL/GenBank/DDBJ whole genome shotgun (WGS) entry which is preliminary data.</text>
</comment>
<comment type="subcellular location">
    <subcellularLocation>
        <location evidence="1">Cell membrane</location>
        <topology evidence="1">Multi-pass membrane protein</topology>
    </subcellularLocation>
</comment>
<dbReference type="AlphaFoldDB" id="A0A9X1VA86"/>
<evidence type="ECO:0000256" key="3">
    <source>
        <dbReference type="ARBA" id="ARBA00022692"/>
    </source>
</evidence>
<protein>
    <recommendedName>
        <fullName evidence="9">Cytochrome c oxidase assembly protein</fullName>
    </recommendedName>
</protein>
<name>A0A9X1VA86_9BACL</name>
<feature type="transmembrane region" description="Helical" evidence="6">
    <location>
        <begin position="192"/>
        <end position="210"/>
    </location>
</feature>
<feature type="transmembrane region" description="Helical" evidence="6">
    <location>
        <begin position="126"/>
        <end position="146"/>
    </location>
</feature>
<accession>A0A9X1VA86</accession>
<dbReference type="GO" id="GO:0005886">
    <property type="term" value="C:plasma membrane"/>
    <property type="evidence" value="ECO:0007669"/>
    <property type="project" value="UniProtKB-SubCell"/>
</dbReference>
<dbReference type="Pfam" id="PF09678">
    <property type="entry name" value="Caa3_CtaG"/>
    <property type="match status" value="1"/>
</dbReference>
<reference evidence="7" key="1">
    <citation type="submission" date="2022-03" db="EMBL/GenBank/DDBJ databases">
        <title>Draft Genome Sequence of Firmicute Strain S0AB, a Heterotrophic Iron/Sulfur-Oxidizing Extreme Acidophile.</title>
        <authorList>
            <person name="Vergara E."/>
            <person name="Pakostova E."/>
            <person name="Johnson D.B."/>
            <person name="Holmes D.S."/>
        </authorList>
    </citation>
    <scope>NUCLEOTIDE SEQUENCE</scope>
    <source>
        <strain evidence="7">S0AB</strain>
    </source>
</reference>
<evidence type="ECO:0008006" key="9">
    <source>
        <dbReference type="Google" id="ProtNLM"/>
    </source>
</evidence>
<keyword evidence="3 6" id="KW-0812">Transmembrane</keyword>
<evidence type="ECO:0000313" key="7">
    <source>
        <dbReference type="EMBL" id="MCI0182272.1"/>
    </source>
</evidence>
<dbReference type="Proteomes" id="UP001139263">
    <property type="component" value="Unassembled WGS sequence"/>
</dbReference>
<dbReference type="RefSeq" id="WP_241711876.1">
    <property type="nucleotide sequence ID" value="NZ_JALBUF010000001.1"/>
</dbReference>
<evidence type="ECO:0000256" key="6">
    <source>
        <dbReference type="SAM" id="Phobius"/>
    </source>
</evidence>
<keyword evidence="8" id="KW-1185">Reference proteome</keyword>